<dbReference type="GO" id="GO:0005886">
    <property type="term" value="C:plasma membrane"/>
    <property type="evidence" value="ECO:0007669"/>
    <property type="project" value="UniProtKB-SubCell"/>
</dbReference>
<evidence type="ECO:0000256" key="5">
    <source>
        <dbReference type="ARBA" id="ARBA00023136"/>
    </source>
</evidence>
<keyword evidence="4 6" id="KW-1133">Transmembrane helix</keyword>
<dbReference type="EMBL" id="JACRTC010000001">
    <property type="protein sequence ID" value="MBC8569400.1"/>
    <property type="molecule type" value="Genomic_DNA"/>
</dbReference>
<evidence type="ECO:0000313" key="9">
    <source>
        <dbReference type="Proteomes" id="UP000660861"/>
    </source>
</evidence>
<feature type="domain" description="Cardiolipin synthase N-terminal" evidence="7">
    <location>
        <begin position="20"/>
        <end position="63"/>
    </location>
</feature>
<protein>
    <submittedName>
        <fullName evidence="8">PLDc_N domain-containing protein</fullName>
    </submittedName>
</protein>
<organism evidence="8 9">
    <name type="scientific">Zongyangia hominis</name>
    <dbReference type="NCBI Taxonomy" id="2763677"/>
    <lineage>
        <taxon>Bacteria</taxon>
        <taxon>Bacillati</taxon>
        <taxon>Bacillota</taxon>
        <taxon>Clostridia</taxon>
        <taxon>Eubacteriales</taxon>
        <taxon>Oscillospiraceae</taxon>
        <taxon>Zongyangia</taxon>
    </lineage>
</organism>
<dbReference type="RefSeq" id="WP_262396503.1">
    <property type="nucleotide sequence ID" value="NZ_JACRTC010000001.1"/>
</dbReference>
<accession>A0A926IAS3</accession>
<feature type="transmembrane region" description="Helical" evidence="6">
    <location>
        <begin position="6"/>
        <end position="29"/>
    </location>
</feature>
<name>A0A926IAS3_9FIRM</name>
<keyword evidence="5 6" id="KW-0472">Membrane</keyword>
<evidence type="ECO:0000256" key="6">
    <source>
        <dbReference type="SAM" id="Phobius"/>
    </source>
</evidence>
<keyword evidence="2" id="KW-1003">Cell membrane</keyword>
<keyword evidence="3 6" id="KW-0812">Transmembrane</keyword>
<sequence length="66" mass="7668">MENLMQYIPLLIPVIALEFILMVTALVHVLRHPQYRFGNRVFWVIVVLFVQIIGPVVYFVAGRGEQ</sequence>
<evidence type="ECO:0000256" key="3">
    <source>
        <dbReference type="ARBA" id="ARBA00022692"/>
    </source>
</evidence>
<comment type="caution">
    <text evidence="8">The sequence shown here is derived from an EMBL/GenBank/DDBJ whole genome shotgun (WGS) entry which is preliminary data.</text>
</comment>
<evidence type="ECO:0000256" key="1">
    <source>
        <dbReference type="ARBA" id="ARBA00004651"/>
    </source>
</evidence>
<dbReference type="Proteomes" id="UP000660861">
    <property type="component" value="Unassembled WGS sequence"/>
</dbReference>
<comment type="subcellular location">
    <subcellularLocation>
        <location evidence="1">Cell membrane</location>
        <topology evidence="1">Multi-pass membrane protein</topology>
    </subcellularLocation>
</comment>
<proteinExistence type="predicted"/>
<evidence type="ECO:0000256" key="2">
    <source>
        <dbReference type="ARBA" id="ARBA00022475"/>
    </source>
</evidence>
<dbReference type="InterPro" id="IPR027379">
    <property type="entry name" value="CLS_N"/>
</dbReference>
<keyword evidence="9" id="KW-1185">Reference proteome</keyword>
<evidence type="ECO:0000259" key="7">
    <source>
        <dbReference type="Pfam" id="PF13396"/>
    </source>
</evidence>
<reference evidence="8" key="1">
    <citation type="submission" date="2020-08" db="EMBL/GenBank/DDBJ databases">
        <title>Genome public.</title>
        <authorList>
            <person name="Liu C."/>
            <person name="Sun Q."/>
        </authorList>
    </citation>
    <scope>NUCLEOTIDE SEQUENCE</scope>
    <source>
        <strain evidence="8">NSJ-54</strain>
    </source>
</reference>
<evidence type="ECO:0000313" key="8">
    <source>
        <dbReference type="EMBL" id="MBC8569400.1"/>
    </source>
</evidence>
<dbReference type="Pfam" id="PF13396">
    <property type="entry name" value="PLDc_N"/>
    <property type="match status" value="1"/>
</dbReference>
<dbReference type="AlphaFoldDB" id="A0A926IAS3"/>
<gene>
    <name evidence="8" type="ORF">H8709_00960</name>
</gene>
<evidence type="ECO:0000256" key="4">
    <source>
        <dbReference type="ARBA" id="ARBA00022989"/>
    </source>
</evidence>
<feature type="transmembrane region" description="Helical" evidence="6">
    <location>
        <begin position="41"/>
        <end position="61"/>
    </location>
</feature>